<organism evidence="2 3">
    <name type="scientific">Chironomus riparius</name>
    <dbReference type="NCBI Taxonomy" id="315576"/>
    <lineage>
        <taxon>Eukaryota</taxon>
        <taxon>Metazoa</taxon>
        <taxon>Ecdysozoa</taxon>
        <taxon>Arthropoda</taxon>
        <taxon>Hexapoda</taxon>
        <taxon>Insecta</taxon>
        <taxon>Pterygota</taxon>
        <taxon>Neoptera</taxon>
        <taxon>Endopterygota</taxon>
        <taxon>Diptera</taxon>
        <taxon>Nematocera</taxon>
        <taxon>Chironomoidea</taxon>
        <taxon>Chironomidae</taxon>
        <taxon>Chironominae</taxon>
        <taxon>Chironomus</taxon>
    </lineage>
</organism>
<dbReference type="OrthoDB" id="7925769at2759"/>
<feature type="region of interest" description="Disordered" evidence="1">
    <location>
        <begin position="511"/>
        <end position="759"/>
    </location>
</feature>
<evidence type="ECO:0000313" key="2">
    <source>
        <dbReference type="EMBL" id="CAH1722974.1"/>
    </source>
</evidence>
<feature type="compositionally biased region" description="Basic and acidic residues" evidence="1">
    <location>
        <begin position="535"/>
        <end position="549"/>
    </location>
</feature>
<accession>A0A9P0NH07</accession>
<feature type="region of interest" description="Disordered" evidence="1">
    <location>
        <begin position="376"/>
        <end position="474"/>
    </location>
</feature>
<feature type="compositionally biased region" description="Basic and acidic residues" evidence="1">
    <location>
        <begin position="678"/>
        <end position="735"/>
    </location>
</feature>
<gene>
    <name evidence="2" type="ORF">CHIRRI_LOCUS8666</name>
</gene>
<dbReference type="AlphaFoldDB" id="A0A9P0NH07"/>
<reference evidence="2" key="1">
    <citation type="submission" date="2022-01" db="EMBL/GenBank/DDBJ databases">
        <authorList>
            <person name="King R."/>
        </authorList>
    </citation>
    <scope>NUCLEOTIDE SEQUENCE</scope>
</reference>
<proteinExistence type="predicted"/>
<dbReference type="PANTHER" id="PTHR12484">
    <property type="entry name" value="B-LYMPHOCYTE ANTIGEN-RELATED"/>
    <property type="match status" value="1"/>
</dbReference>
<dbReference type="InterPro" id="IPR056852">
    <property type="entry name" value="AK17A/B"/>
</dbReference>
<dbReference type="EMBL" id="OU895878">
    <property type="protein sequence ID" value="CAH1722974.1"/>
    <property type="molecule type" value="Genomic_DNA"/>
</dbReference>
<dbReference type="PANTHER" id="PTHR12484:SF4">
    <property type="entry name" value="A-KINASE ANCHOR PROTEIN 17A"/>
    <property type="match status" value="1"/>
</dbReference>
<keyword evidence="3" id="KW-1185">Reference proteome</keyword>
<reference evidence="2" key="2">
    <citation type="submission" date="2022-10" db="EMBL/GenBank/DDBJ databases">
        <authorList>
            <consortium name="ENA_rothamsted_submissions"/>
            <consortium name="culmorum"/>
            <person name="King R."/>
        </authorList>
    </citation>
    <scope>NUCLEOTIDE SEQUENCE</scope>
</reference>
<dbReference type="Proteomes" id="UP001153620">
    <property type="component" value="Chromosome 2"/>
</dbReference>
<feature type="region of interest" description="Disordered" evidence="1">
    <location>
        <begin position="287"/>
        <end position="341"/>
    </location>
</feature>
<feature type="compositionally biased region" description="Basic residues" evidence="1">
    <location>
        <begin position="553"/>
        <end position="601"/>
    </location>
</feature>
<name>A0A9P0NH07_9DIPT</name>
<evidence type="ECO:0000256" key="1">
    <source>
        <dbReference type="SAM" id="MobiDB-lite"/>
    </source>
</evidence>
<feature type="compositionally biased region" description="Low complexity" evidence="1">
    <location>
        <begin position="416"/>
        <end position="425"/>
    </location>
</feature>
<evidence type="ECO:0000313" key="3">
    <source>
        <dbReference type="Proteomes" id="UP001153620"/>
    </source>
</evidence>
<sequence>MNMQTIQNDADLQLLYAPLLLYLKPLANLTISINLPANVTGKTISNFEVMDKLRQMILPDTFSLLKVSKTTLELLRFDAELDDRHKLKHVIARLDGRQIKLTGFTEYVKVRSFESRSPFPTKHDWDSFFRDAKNMDEMHAGERPDTIYISNLPIRWFCPRHHENDDQVKPSEVLFKRIFEKFGEVRIVDIPICDPYRDQMKSGLTGLKNFAFDNETYFEGYVQFAEYSSFVRCMDEFRAMKLVRKDKDKLVAVNIEVNFDKTKHLSDVSIRRRKVIRERFMEKDKQKADEEEKKLRAEQEKRDKEKQKEEVRKQIQAERRKQREERRKQKNIKKITESESSDLTKKIIKEQKKLLKAQRKMESIRLLEALFDRIKSKFPADDVNGPTKGFKGFDLRNKLKKKKSKNKDSKSDDDGSQSASSVSSNESRKKSKKRRDSSSSASSSSSDDESNGHKSRSKSSSLMKPHPNNMYSSGWMPNPDTGEWFPAQYMYTPFFPGMAPMRPYFNPNYRGNYPRRGRGRGRGYYNNETSRYHRRSDDDYYNEHDDRRSYSRSPRRRSYSRSKSRTRTRRRRSYSRSRSRSSRSRSNHRRSRSHSSRSRSHSKSDRLQRSISKPKLVTTLRDGNTKKTPPTRQNDSRSRSGSGWSSDNDNHKRKKRRTWSREASPSKGGIETNKLMKSARDIQRHVQQKLKEQQEAEERKMKEQEKQLEVEAEEIERRMEKEANGIESPQSDKNDQQSAKTPELYTPPPQETFTPEITA</sequence>
<evidence type="ECO:0008006" key="4">
    <source>
        <dbReference type="Google" id="ProtNLM"/>
    </source>
</evidence>
<feature type="compositionally biased region" description="Basic and acidic residues" evidence="1">
    <location>
        <begin position="287"/>
        <end position="327"/>
    </location>
</feature>
<dbReference type="Pfam" id="PF25015">
    <property type="entry name" value="RBD_AKAP-17A"/>
    <property type="match status" value="1"/>
</dbReference>
<protein>
    <recommendedName>
        <fullName evidence="4">A-kinase anchor protein 17A</fullName>
    </recommendedName>
</protein>